<gene>
    <name evidence="1" type="ORF">PGLA1383_LOCUS30427</name>
</gene>
<dbReference type="AlphaFoldDB" id="A0A813FDT3"/>
<feature type="non-terminal residue" evidence="1">
    <location>
        <position position="511"/>
    </location>
</feature>
<protein>
    <submittedName>
        <fullName evidence="1">Uncharacterized protein</fullName>
    </submittedName>
</protein>
<comment type="caution">
    <text evidence="1">The sequence shown here is derived from an EMBL/GenBank/DDBJ whole genome shotgun (WGS) entry which is preliminary data.</text>
</comment>
<accession>A0A813FDT3</accession>
<name>A0A813FDT3_POLGL</name>
<evidence type="ECO:0000313" key="1">
    <source>
        <dbReference type="EMBL" id="CAE8612634.1"/>
    </source>
</evidence>
<sequence length="511" mass="55235">MAAKRRGGKAPQDPISTQVGLPKSVLIYSLSWLPGQVDGIAVRMMAQVQELVERGVKVTLMVPSYDLPGQALSVSADKPKHTTMPGVELVLLDTMPMPVCPGPKRSRAVAIGIGRDGTTAVAAVKLQFDVQGAVPQGSRQCSDQFGQAALARSFDHLDTLPAPRKRLSGLLGYEVPLAGMLLPVGSAVNQGPWCGRRGVVTRMPGSHQVPSPSDPLLRLVAFASALPTAPGVNARLFAPADEKSFDEEPVTQIARRVLRKTYGSRDTLLATLMKTKHEGVAGVHIQGTLPETQISVAALIQRCLRVCHEQAEVLTLASAPIATGIHWLESDYESNLHWPRRNLLQIAGTRFLQIGGAGILVRTLSVERDWDFSIADQIIYQIGNTELNFQSEHRLSSSRLAISSPAAALPGIPVPEFGLCLVLLQHGHLRIAQLPGPKQKHWQGKLAEAGFVKTLWARMNKKESLAVGLKESTSYNLKIRPVSDEGNNAGNVRHDDSLARDLHCHVGVKFS</sequence>
<reference evidence="1" key="1">
    <citation type="submission" date="2021-02" db="EMBL/GenBank/DDBJ databases">
        <authorList>
            <person name="Dougan E. K."/>
            <person name="Rhodes N."/>
            <person name="Thang M."/>
            <person name="Chan C."/>
        </authorList>
    </citation>
    <scope>NUCLEOTIDE SEQUENCE</scope>
</reference>
<dbReference type="Proteomes" id="UP000654075">
    <property type="component" value="Unassembled WGS sequence"/>
</dbReference>
<proteinExistence type="predicted"/>
<dbReference type="OrthoDB" id="443318at2759"/>
<organism evidence="1 2">
    <name type="scientific">Polarella glacialis</name>
    <name type="common">Dinoflagellate</name>
    <dbReference type="NCBI Taxonomy" id="89957"/>
    <lineage>
        <taxon>Eukaryota</taxon>
        <taxon>Sar</taxon>
        <taxon>Alveolata</taxon>
        <taxon>Dinophyceae</taxon>
        <taxon>Suessiales</taxon>
        <taxon>Suessiaceae</taxon>
        <taxon>Polarella</taxon>
    </lineage>
</organism>
<dbReference type="EMBL" id="CAJNNV010025139">
    <property type="protein sequence ID" value="CAE8612634.1"/>
    <property type="molecule type" value="Genomic_DNA"/>
</dbReference>
<evidence type="ECO:0000313" key="2">
    <source>
        <dbReference type="Proteomes" id="UP000654075"/>
    </source>
</evidence>
<keyword evidence="2" id="KW-1185">Reference proteome</keyword>